<feature type="signal peptide" evidence="2">
    <location>
        <begin position="1"/>
        <end position="18"/>
    </location>
</feature>
<name>A0A934NEZ3_9BACT</name>
<dbReference type="InterPro" id="IPR051200">
    <property type="entry name" value="Host-pathogen_enzymatic-act"/>
</dbReference>
<evidence type="ECO:0000313" key="4">
    <source>
        <dbReference type="Proteomes" id="UP000614410"/>
    </source>
</evidence>
<proteinExistence type="predicted"/>
<feature type="chain" id="PRO_5037274534" description="Lipoprotein LpqB beta-propeller domain-containing protein" evidence="2">
    <location>
        <begin position="19"/>
        <end position="445"/>
    </location>
</feature>
<sequence>MMKTLHRQVLLLSTAMLAACGGPAVSIATHSATSGPRAGDAGNAAVHPAHLWLQNGQSPDGSVTLLDATTGKTLASYPNGVASRDWSRMYVVTAQASQNLLKVVDPATGRDITVTTTDPGFALPTSGGGQRPAGLSPSGGHLVLAGASPSTPSPSTTSRFLVYDSNHLDRAPQRIALGGSFLFDGINDDGRNLYLLEDLSTPTTGGAYHVRRYDLIAGALDPTIIVDKRTGEKSISGTAIDSVNSRDGAWQFTVYGFGQMSPSPFVHALNLNDAIAFCIDLPSAPRDQVLDLLWGVAASHDGRFVYAVNSAHGSVVEMAADSPYQTRQATFPVPTPTSAAAWTPWTPVTVQAKRQVDGAAAISFDDHTLYSIGDAGVFVVDAARLRLTGSLLSKQALSSLILSGDGQRLYATSVDGAVLQVDVSTGRWASVTAGGAAVSVLRAQP</sequence>
<dbReference type="Gene3D" id="2.130.10.10">
    <property type="entry name" value="YVTN repeat-like/Quinoprotein amine dehydrogenase"/>
    <property type="match status" value="2"/>
</dbReference>
<dbReference type="InterPro" id="IPR015943">
    <property type="entry name" value="WD40/YVTN_repeat-like_dom_sf"/>
</dbReference>
<gene>
    <name evidence="3" type="ORF">JF887_00555</name>
</gene>
<dbReference type="PROSITE" id="PS51257">
    <property type="entry name" value="PROKAR_LIPOPROTEIN"/>
    <property type="match status" value="1"/>
</dbReference>
<dbReference type="PANTHER" id="PTHR47197:SF3">
    <property type="entry name" value="DIHYDRO-HEME D1 DEHYDROGENASE"/>
    <property type="match status" value="1"/>
</dbReference>
<dbReference type="SUPFAM" id="SSF50969">
    <property type="entry name" value="YVTN repeat-like/Quinoprotein amine dehydrogenase"/>
    <property type="match status" value="1"/>
</dbReference>
<reference evidence="3 4" key="1">
    <citation type="submission" date="2020-10" db="EMBL/GenBank/DDBJ databases">
        <title>Ca. Dormibacterota MAGs.</title>
        <authorList>
            <person name="Montgomery K."/>
        </authorList>
    </citation>
    <scope>NUCLEOTIDE SEQUENCE [LARGE SCALE GENOMIC DNA]</scope>
    <source>
        <strain evidence="3">Mitchell_Peninsula_5</strain>
    </source>
</reference>
<dbReference type="AlphaFoldDB" id="A0A934NEZ3"/>
<protein>
    <recommendedName>
        <fullName evidence="5">Lipoprotein LpqB beta-propeller domain-containing protein</fullName>
    </recommendedName>
</protein>
<dbReference type="EMBL" id="JAEKNN010000005">
    <property type="protein sequence ID" value="MBJ7607910.1"/>
    <property type="molecule type" value="Genomic_DNA"/>
</dbReference>
<evidence type="ECO:0000256" key="2">
    <source>
        <dbReference type="SAM" id="SignalP"/>
    </source>
</evidence>
<dbReference type="InterPro" id="IPR011044">
    <property type="entry name" value="Quino_amine_DH_bsu"/>
</dbReference>
<evidence type="ECO:0000313" key="3">
    <source>
        <dbReference type="EMBL" id="MBJ7607910.1"/>
    </source>
</evidence>
<organism evidence="3 4">
    <name type="scientific">Candidatus Amunia macphersoniae</name>
    <dbReference type="NCBI Taxonomy" id="3127014"/>
    <lineage>
        <taxon>Bacteria</taxon>
        <taxon>Bacillati</taxon>
        <taxon>Candidatus Dormiibacterota</taxon>
        <taxon>Candidatus Dormibacteria</taxon>
        <taxon>Candidatus Aeolococcales</taxon>
        <taxon>Candidatus Aeolococcaceae</taxon>
        <taxon>Candidatus Amunia</taxon>
    </lineage>
</organism>
<comment type="caution">
    <text evidence="3">The sequence shown here is derived from an EMBL/GenBank/DDBJ whole genome shotgun (WGS) entry which is preliminary data.</text>
</comment>
<keyword evidence="2" id="KW-0732">Signal</keyword>
<evidence type="ECO:0000256" key="1">
    <source>
        <dbReference type="SAM" id="MobiDB-lite"/>
    </source>
</evidence>
<dbReference type="Proteomes" id="UP000614410">
    <property type="component" value="Unassembled WGS sequence"/>
</dbReference>
<evidence type="ECO:0008006" key="5">
    <source>
        <dbReference type="Google" id="ProtNLM"/>
    </source>
</evidence>
<accession>A0A934NEZ3</accession>
<dbReference type="PANTHER" id="PTHR47197">
    <property type="entry name" value="PROTEIN NIRF"/>
    <property type="match status" value="1"/>
</dbReference>
<feature type="region of interest" description="Disordered" evidence="1">
    <location>
        <begin position="118"/>
        <end position="141"/>
    </location>
</feature>